<evidence type="ECO:0000313" key="2">
    <source>
        <dbReference type="Proteomes" id="UP001597040"/>
    </source>
</evidence>
<organism evidence="1 2">
    <name type="scientific">Virgibacillus byunsanensis</name>
    <dbReference type="NCBI Taxonomy" id="570945"/>
    <lineage>
        <taxon>Bacteria</taxon>
        <taxon>Bacillati</taxon>
        <taxon>Bacillota</taxon>
        <taxon>Bacilli</taxon>
        <taxon>Bacillales</taxon>
        <taxon>Bacillaceae</taxon>
        <taxon>Virgibacillus</taxon>
    </lineage>
</organism>
<protein>
    <recommendedName>
        <fullName evidence="3">Malate synthase</fullName>
    </recommendedName>
</protein>
<proteinExistence type="predicted"/>
<accession>A0ABW3LLI7</accession>
<dbReference type="PANTHER" id="PTHR42902:SF1">
    <property type="entry name" value="MALATE SYNTHASE 1-RELATED"/>
    <property type="match status" value="1"/>
</dbReference>
<dbReference type="Gene3D" id="3.20.20.360">
    <property type="entry name" value="Malate synthase, domain 3"/>
    <property type="match status" value="1"/>
</dbReference>
<evidence type="ECO:0008006" key="3">
    <source>
        <dbReference type="Google" id="ProtNLM"/>
    </source>
</evidence>
<dbReference type="InterPro" id="IPR011076">
    <property type="entry name" value="Malate_synth_sf"/>
</dbReference>
<sequence length="146" mass="17294">MKNVREKEWSIWTLPKDLQDRRVEITGPVDRKMIINALNSRAKVFMEDFEDATSPTWKNIINGQINLMDTIRREIDFQEDNGKSYTLYDEVAVLMVRPRGWHLDGRITKKNTFSKLLRFLRELVSEERFTKFLTLPAYEQLLKGGK</sequence>
<dbReference type="PANTHER" id="PTHR42902">
    <property type="entry name" value="MALATE SYNTHASE"/>
    <property type="match status" value="1"/>
</dbReference>
<dbReference type="InterPro" id="IPR046363">
    <property type="entry name" value="MS_N_TIM-barrel_dom"/>
</dbReference>
<comment type="caution">
    <text evidence="1">The sequence shown here is derived from an EMBL/GenBank/DDBJ whole genome shotgun (WGS) entry which is preliminary data.</text>
</comment>
<gene>
    <name evidence="1" type="ORF">ACFQ3N_10385</name>
</gene>
<name>A0ABW3LLI7_9BACI</name>
<dbReference type="Proteomes" id="UP001597040">
    <property type="component" value="Unassembled WGS sequence"/>
</dbReference>
<dbReference type="InterPro" id="IPR006252">
    <property type="entry name" value="Malate_synthA"/>
</dbReference>
<dbReference type="EMBL" id="JBHTKJ010000026">
    <property type="protein sequence ID" value="MFD1038795.1"/>
    <property type="molecule type" value="Genomic_DNA"/>
</dbReference>
<dbReference type="SUPFAM" id="SSF51645">
    <property type="entry name" value="Malate synthase G"/>
    <property type="match status" value="1"/>
</dbReference>
<keyword evidence="2" id="KW-1185">Reference proteome</keyword>
<reference evidence="2" key="1">
    <citation type="journal article" date="2019" name="Int. J. Syst. Evol. Microbiol.">
        <title>The Global Catalogue of Microorganisms (GCM) 10K type strain sequencing project: providing services to taxonomists for standard genome sequencing and annotation.</title>
        <authorList>
            <consortium name="The Broad Institute Genomics Platform"/>
            <consortium name="The Broad Institute Genome Sequencing Center for Infectious Disease"/>
            <person name="Wu L."/>
            <person name="Ma J."/>
        </authorList>
    </citation>
    <scope>NUCLEOTIDE SEQUENCE [LARGE SCALE GENOMIC DNA]</scope>
    <source>
        <strain evidence="2">CCUG 56754</strain>
    </source>
</reference>
<dbReference type="RefSeq" id="WP_390362112.1">
    <property type="nucleotide sequence ID" value="NZ_JBHTKJ010000026.1"/>
</dbReference>
<evidence type="ECO:0000313" key="1">
    <source>
        <dbReference type="EMBL" id="MFD1038795.1"/>
    </source>
</evidence>